<dbReference type="EMBL" id="CP017076">
    <property type="protein sequence ID" value="AOR79753.1"/>
    <property type="molecule type" value="Genomic_DNA"/>
</dbReference>
<sequence length="78" mass="8035">MSRVAIEVGQLVFHGLDADEAGRAGAAFSSELERLVGQRGLSRAAAPPRLPARPRPEDIGRAAAARVHAGIAGQGRAP</sequence>
<name>A0A1D8ACA1_9SPHN</name>
<evidence type="ECO:0000313" key="1">
    <source>
        <dbReference type="EMBL" id="AOR79753.1"/>
    </source>
</evidence>
<accession>A0A1D8ACA1</accession>
<dbReference type="KEGG" id="nre:BES08_23570"/>
<proteinExistence type="predicted"/>
<geneLocation type="plasmid" evidence="1 2">
    <name>pSA1</name>
</geneLocation>
<protein>
    <submittedName>
        <fullName evidence="1">Uncharacterized protein</fullName>
    </submittedName>
</protein>
<organism evidence="1 2">
    <name type="scientific">Novosphingobium resinovorum</name>
    <dbReference type="NCBI Taxonomy" id="158500"/>
    <lineage>
        <taxon>Bacteria</taxon>
        <taxon>Pseudomonadati</taxon>
        <taxon>Pseudomonadota</taxon>
        <taxon>Alphaproteobacteria</taxon>
        <taxon>Sphingomonadales</taxon>
        <taxon>Sphingomonadaceae</taxon>
        <taxon>Novosphingobium</taxon>
    </lineage>
</organism>
<gene>
    <name evidence="1" type="ORF">BES08_23570</name>
</gene>
<keyword evidence="1" id="KW-0614">Plasmid</keyword>
<dbReference type="RefSeq" id="WP_069709499.1">
    <property type="nucleotide sequence ID" value="NZ_CP017076.1"/>
</dbReference>
<keyword evidence="2" id="KW-1185">Reference proteome</keyword>
<reference evidence="2" key="1">
    <citation type="journal article" date="2017" name="J. Biotechnol.">
        <title>Complete genome sequence of Novosphingobium resinovorum SA1, a versatile xenobiotic-degrading bacterium capable of utilizing sulfanilic acid.</title>
        <authorList>
            <person name="Hegedus B."/>
            <person name="Kos P.B."/>
            <person name="Balint B."/>
            <person name="Maroti G."/>
            <person name="Gan H.M."/>
            <person name="Perei K."/>
            <person name="Rakhely G."/>
        </authorList>
    </citation>
    <scope>NUCLEOTIDE SEQUENCE [LARGE SCALE GENOMIC DNA]</scope>
    <source>
        <strain evidence="2">SA1</strain>
    </source>
</reference>
<dbReference type="Proteomes" id="UP000094626">
    <property type="component" value="Plasmid pSA1"/>
</dbReference>
<dbReference type="AlphaFoldDB" id="A0A1D8ACA1"/>
<evidence type="ECO:0000313" key="2">
    <source>
        <dbReference type="Proteomes" id="UP000094626"/>
    </source>
</evidence>